<dbReference type="GeneID" id="19401779"/>
<reference evidence="3 4" key="2">
    <citation type="journal article" date="2013" name="PLoS Genet.">
        <title>Comparative genome structure, secondary metabolite, and effector coding capacity across Cochliobolus pathogens.</title>
        <authorList>
            <person name="Condon B.J."/>
            <person name="Leng Y."/>
            <person name="Wu D."/>
            <person name="Bushley K.E."/>
            <person name="Ohm R.A."/>
            <person name="Otillar R."/>
            <person name="Martin J."/>
            <person name="Schackwitz W."/>
            <person name="Grimwood J."/>
            <person name="MohdZainudin N."/>
            <person name="Xue C."/>
            <person name="Wang R."/>
            <person name="Manning V.A."/>
            <person name="Dhillon B."/>
            <person name="Tu Z.J."/>
            <person name="Steffenson B.J."/>
            <person name="Salamov A."/>
            <person name="Sun H."/>
            <person name="Lowry S."/>
            <person name="LaButti K."/>
            <person name="Han J."/>
            <person name="Copeland A."/>
            <person name="Lindquist E."/>
            <person name="Barry K."/>
            <person name="Schmutz J."/>
            <person name="Baker S.E."/>
            <person name="Ciuffetti L.M."/>
            <person name="Grigoriev I.V."/>
            <person name="Zhong S."/>
            <person name="Turgeon B.G."/>
        </authorList>
    </citation>
    <scope>NUCLEOTIDE SEQUENCE [LARGE SCALE GENOMIC DNA]</scope>
    <source>
        <strain evidence="4">28A</strain>
    </source>
</reference>
<dbReference type="OrthoDB" id="3798784at2759"/>
<evidence type="ECO:0000256" key="1">
    <source>
        <dbReference type="SAM" id="MobiDB-lite"/>
    </source>
</evidence>
<dbReference type="EMBL" id="KB908833">
    <property type="protein sequence ID" value="EOA83472.1"/>
    <property type="molecule type" value="Genomic_DNA"/>
</dbReference>
<keyword evidence="4" id="KW-1185">Reference proteome</keyword>
<proteinExistence type="predicted"/>
<dbReference type="Proteomes" id="UP000016935">
    <property type="component" value="Unassembled WGS sequence"/>
</dbReference>
<keyword evidence="2" id="KW-0812">Transmembrane</keyword>
<accession>R0K527</accession>
<feature type="compositionally biased region" description="Low complexity" evidence="1">
    <location>
        <begin position="258"/>
        <end position="276"/>
    </location>
</feature>
<keyword evidence="2" id="KW-0472">Membrane</keyword>
<dbReference type="eggNOG" id="ENOG502RPKS">
    <property type="taxonomic scope" value="Eukaryota"/>
</dbReference>
<dbReference type="HOGENOM" id="CLU_059751_0_0_1"/>
<gene>
    <name evidence="3" type="ORF">SETTUDRAFT_180608</name>
</gene>
<feature type="region of interest" description="Disordered" evidence="1">
    <location>
        <begin position="253"/>
        <end position="299"/>
    </location>
</feature>
<feature type="region of interest" description="Disordered" evidence="1">
    <location>
        <begin position="192"/>
        <end position="228"/>
    </location>
</feature>
<organism evidence="3 4">
    <name type="scientific">Exserohilum turcicum (strain 28A)</name>
    <name type="common">Northern leaf blight fungus</name>
    <name type="synonym">Setosphaeria turcica</name>
    <dbReference type="NCBI Taxonomy" id="671987"/>
    <lineage>
        <taxon>Eukaryota</taxon>
        <taxon>Fungi</taxon>
        <taxon>Dikarya</taxon>
        <taxon>Ascomycota</taxon>
        <taxon>Pezizomycotina</taxon>
        <taxon>Dothideomycetes</taxon>
        <taxon>Pleosporomycetidae</taxon>
        <taxon>Pleosporales</taxon>
        <taxon>Pleosporineae</taxon>
        <taxon>Pleosporaceae</taxon>
        <taxon>Exserohilum</taxon>
    </lineage>
</organism>
<reference evidence="3 4" key="1">
    <citation type="journal article" date="2012" name="PLoS Pathog.">
        <title>Diverse lifestyles and strategies of plant pathogenesis encoded in the genomes of eighteen Dothideomycetes fungi.</title>
        <authorList>
            <person name="Ohm R.A."/>
            <person name="Feau N."/>
            <person name="Henrissat B."/>
            <person name="Schoch C.L."/>
            <person name="Horwitz B.A."/>
            <person name="Barry K.W."/>
            <person name="Condon B.J."/>
            <person name="Copeland A.C."/>
            <person name="Dhillon B."/>
            <person name="Glaser F."/>
            <person name="Hesse C.N."/>
            <person name="Kosti I."/>
            <person name="LaButti K."/>
            <person name="Lindquist E.A."/>
            <person name="Lucas S."/>
            <person name="Salamov A.A."/>
            <person name="Bradshaw R.E."/>
            <person name="Ciuffetti L."/>
            <person name="Hamelin R.C."/>
            <person name="Kema G.H.J."/>
            <person name="Lawrence C."/>
            <person name="Scott J.A."/>
            <person name="Spatafora J.W."/>
            <person name="Turgeon B.G."/>
            <person name="de Wit P.J.G.M."/>
            <person name="Zhong S."/>
            <person name="Goodwin S.B."/>
            <person name="Grigoriev I.V."/>
        </authorList>
    </citation>
    <scope>NUCLEOTIDE SEQUENCE [LARGE SCALE GENOMIC DNA]</scope>
    <source>
        <strain evidence="4">28A</strain>
    </source>
</reference>
<name>R0K527_EXST2</name>
<evidence type="ECO:0000256" key="2">
    <source>
        <dbReference type="SAM" id="Phobius"/>
    </source>
</evidence>
<protein>
    <submittedName>
        <fullName evidence="3">Uncharacterized protein</fullName>
    </submittedName>
</protein>
<evidence type="ECO:0000313" key="4">
    <source>
        <dbReference type="Proteomes" id="UP000016935"/>
    </source>
</evidence>
<feature type="compositionally biased region" description="Low complexity" evidence="1">
    <location>
        <begin position="217"/>
        <end position="228"/>
    </location>
</feature>
<sequence>MTTTNFIIALVFAGLFGSAFILLALWCIHSYVHRCCLDIEHWFQALFSHVSRPPPVVYVEKQERSHSKHRSQSRRSERERRVERWQTPRYHGNWGRGYEQTRKQNVEWPRQRDVEMARSPMQLSAPLQPQQLPYGQSYHPPLGWPDQARNMQPQGAHPAVPFAMQSAIPQPPLPQIAINMAGPVQYPPRYQPQRGSLDWQPYHEPGGSGAAIANQHKSSSAKASSAAKQARRAEKVDYIHICDEYPPMVLEALRKAAPRSPTSSSSPSSSDVSGTTQEVPRTSVPCATPNLAKNSRLSP</sequence>
<feature type="region of interest" description="Disordered" evidence="1">
    <location>
        <begin position="58"/>
        <end position="84"/>
    </location>
</feature>
<dbReference type="RefSeq" id="XP_008029178.1">
    <property type="nucleotide sequence ID" value="XM_008030987.1"/>
</dbReference>
<feature type="transmembrane region" description="Helical" evidence="2">
    <location>
        <begin position="6"/>
        <end position="28"/>
    </location>
</feature>
<keyword evidence="2" id="KW-1133">Transmembrane helix</keyword>
<feature type="compositionally biased region" description="Basic and acidic residues" evidence="1">
    <location>
        <begin position="74"/>
        <end position="84"/>
    </location>
</feature>
<dbReference type="AlphaFoldDB" id="R0K527"/>
<evidence type="ECO:0000313" key="3">
    <source>
        <dbReference type="EMBL" id="EOA83472.1"/>
    </source>
</evidence>